<evidence type="ECO:0000313" key="2">
    <source>
        <dbReference type="EMBL" id="CAH0731524.1"/>
    </source>
</evidence>
<gene>
    <name evidence="2" type="ORF">BINO364_LOCUS16366</name>
</gene>
<proteinExistence type="predicted"/>
<protein>
    <submittedName>
        <fullName evidence="2">Uncharacterized protein</fullName>
    </submittedName>
</protein>
<dbReference type="OrthoDB" id="10541330at2759"/>
<feature type="compositionally biased region" description="Basic residues" evidence="1">
    <location>
        <begin position="75"/>
        <end position="84"/>
    </location>
</feature>
<sequence>MVRAARICKERAGQFAGSSYFAVCLRRDRESGSETCSRRGRATTNFLVENLSAATLSCGAGRTRAPGEDAAPTSKTRRRPRRLRRREEHPHRGRTHAPRVFSAEKRVRSRKRRSGGGKQRRGPERGQRERPKPCRTARTTAEIRTIKKGAKPPSPLSLARPRPLYTLVLEKDRYGIFF</sequence>
<feature type="compositionally biased region" description="Basic residues" evidence="1">
    <location>
        <begin position="107"/>
        <end position="120"/>
    </location>
</feature>
<dbReference type="AlphaFoldDB" id="A0A8J9V7H1"/>
<name>A0A8J9V7H1_9NEOP</name>
<evidence type="ECO:0000256" key="1">
    <source>
        <dbReference type="SAM" id="MobiDB-lite"/>
    </source>
</evidence>
<feature type="region of interest" description="Disordered" evidence="1">
    <location>
        <begin position="58"/>
        <end position="157"/>
    </location>
</feature>
<feature type="compositionally biased region" description="Basic and acidic residues" evidence="1">
    <location>
        <begin position="121"/>
        <end position="132"/>
    </location>
</feature>
<dbReference type="Proteomes" id="UP000838878">
    <property type="component" value="Chromosome 9"/>
</dbReference>
<feature type="non-terminal residue" evidence="2">
    <location>
        <position position="178"/>
    </location>
</feature>
<reference evidence="2" key="1">
    <citation type="submission" date="2021-12" db="EMBL/GenBank/DDBJ databases">
        <authorList>
            <person name="Martin H S."/>
        </authorList>
    </citation>
    <scope>NUCLEOTIDE SEQUENCE</scope>
</reference>
<evidence type="ECO:0000313" key="3">
    <source>
        <dbReference type="Proteomes" id="UP000838878"/>
    </source>
</evidence>
<keyword evidence="3" id="KW-1185">Reference proteome</keyword>
<accession>A0A8J9V7H1</accession>
<dbReference type="EMBL" id="OV170229">
    <property type="protein sequence ID" value="CAH0731524.1"/>
    <property type="molecule type" value="Genomic_DNA"/>
</dbReference>
<organism evidence="2 3">
    <name type="scientific">Brenthis ino</name>
    <name type="common">lesser marbled fritillary</name>
    <dbReference type="NCBI Taxonomy" id="405034"/>
    <lineage>
        <taxon>Eukaryota</taxon>
        <taxon>Metazoa</taxon>
        <taxon>Ecdysozoa</taxon>
        <taxon>Arthropoda</taxon>
        <taxon>Hexapoda</taxon>
        <taxon>Insecta</taxon>
        <taxon>Pterygota</taxon>
        <taxon>Neoptera</taxon>
        <taxon>Endopterygota</taxon>
        <taxon>Lepidoptera</taxon>
        <taxon>Glossata</taxon>
        <taxon>Ditrysia</taxon>
        <taxon>Papilionoidea</taxon>
        <taxon>Nymphalidae</taxon>
        <taxon>Heliconiinae</taxon>
        <taxon>Argynnini</taxon>
        <taxon>Brenthis</taxon>
    </lineage>
</organism>